<dbReference type="PANTHER" id="PTHR23077">
    <property type="entry name" value="AAA-FAMILY ATPASE"/>
    <property type="match status" value="1"/>
</dbReference>
<dbReference type="InterPro" id="IPR003593">
    <property type="entry name" value="AAA+_ATPase"/>
</dbReference>
<dbReference type="CDD" id="cd19511">
    <property type="entry name" value="RecA-like_CDC48_r2-like"/>
    <property type="match status" value="1"/>
</dbReference>
<dbReference type="Gene3D" id="1.10.8.60">
    <property type="match status" value="2"/>
</dbReference>
<dbReference type="InterPro" id="IPR050168">
    <property type="entry name" value="AAA_ATPase_domain"/>
</dbReference>
<keyword evidence="2" id="KW-0067">ATP-binding</keyword>
<dbReference type="InterPro" id="IPR041569">
    <property type="entry name" value="AAA_lid_3"/>
</dbReference>
<keyword evidence="1" id="KW-0547">Nucleotide-binding</keyword>
<proteinExistence type="predicted"/>
<feature type="domain" description="AAA+ ATPase" evidence="3">
    <location>
        <begin position="239"/>
        <end position="369"/>
    </location>
</feature>
<dbReference type="AlphaFoldDB" id="A0A1D2J8J7"/>
<dbReference type="PROSITE" id="PS00674">
    <property type="entry name" value="AAA"/>
    <property type="match status" value="1"/>
</dbReference>
<evidence type="ECO:0000256" key="1">
    <source>
        <dbReference type="ARBA" id="ARBA00022741"/>
    </source>
</evidence>
<reference evidence="4 5" key="1">
    <citation type="submission" date="2016-06" db="EMBL/GenBank/DDBJ databases">
        <authorList>
            <person name="Kjaerup R.B."/>
            <person name="Dalgaard T.S."/>
            <person name="Juul-Madsen H.R."/>
        </authorList>
    </citation>
    <scope>NUCLEOTIDE SEQUENCE [LARGE SCALE GENOMIC DNA]</scope>
    <source>
        <strain evidence="4 5">Pb300</strain>
    </source>
</reference>
<dbReference type="GO" id="GO:0005737">
    <property type="term" value="C:cytoplasm"/>
    <property type="evidence" value="ECO:0007669"/>
    <property type="project" value="TreeGrafter"/>
</dbReference>
<dbReference type="PANTHER" id="PTHR23077:SF27">
    <property type="entry name" value="ATPASE FAMILY GENE 2 PROTEIN HOMOLOG A"/>
    <property type="match status" value="1"/>
</dbReference>
<gene>
    <name evidence="4" type="ORF">ACO22_06051</name>
</gene>
<dbReference type="Gene3D" id="3.40.50.300">
    <property type="entry name" value="P-loop containing nucleotide triphosphate hydrolases"/>
    <property type="match status" value="2"/>
</dbReference>
<evidence type="ECO:0000256" key="2">
    <source>
        <dbReference type="ARBA" id="ARBA00022840"/>
    </source>
</evidence>
<dbReference type="EMBL" id="LZYO01000302">
    <property type="protein sequence ID" value="ODH19912.1"/>
    <property type="molecule type" value="Genomic_DNA"/>
</dbReference>
<sequence length="754" mass="83333">MAVEPPKFTVRPLLKQPRNDQRDSFRICLSPSSLLLVKIRAGDLCRLELAGGSPKTAIAWTAPEKIQDTIVQTSKVLQDLYGFKLGEKVSISRENEPLEDIAVVRLEECTDATKLSGVGPVQEADREHWAWGLEYPLSKCEVLSEGMMFDLELKGIRRAFKVVEIEPLIQGRTNTIFHFTAKSKVLVGQALQRQTLPSSLVVSSCGLGGLGRQMTQINERLRDFTIQENKVTMPSFYRNSGGILIYGPKGTGKSTLLSNLAAAGWKKVLTINSSVLNKNRGDGEVLLRKTFSEAVQSQPCLITIDQLDFLAPKNTSNDPSISSALCEVLDTIQDTKVLVAACTRHPNDVDDGLRTPHRFGVEIELPVPTAEGREEILLAIRGASAVPSDSQLAKLAERTHGYVGADLFSLLQLACRKAQTRQILQLEQGGPSEQHILDGAVSSSDVMIPDENLLQIEDIDISLALQETRPTAMREVFLETPKVRWSDIGGQHKIKRRLQKAVERPLKFPDRMKRLNISGKKGILLYGPPGCSKTLTVKALATEAGLNFLAVKGAEILSMYVGESERALREIFRKARSASPSIIFFDEIDAIAARRSNGPSQGGINVLTTLLNEMDGIEELKNVLVVAATNKPEVLDPALMRPGRLDNILYVGPPDLQARKEILKIWFSKSEVDDEVDIDRLAQVTDGYSGAEMVSICETAADGALDEEEETGQEQKIAWRHFEHALNQVHKQISEAVIEGYERWRDELELQLPL</sequence>
<dbReference type="SMART" id="SM00382">
    <property type="entry name" value="AAA"/>
    <property type="match status" value="2"/>
</dbReference>
<evidence type="ECO:0000313" key="5">
    <source>
        <dbReference type="Proteomes" id="UP000242814"/>
    </source>
</evidence>
<comment type="caution">
    <text evidence="4">The sequence shown here is derived from an EMBL/GenBank/DDBJ whole genome shotgun (WGS) entry which is preliminary data.</text>
</comment>
<evidence type="ECO:0000259" key="3">
    <source>
        <dbReference type="SMART" id="SM00382"/>
    </source>
</evidence>
<dbReference type="Proteomes" id="UP000242814">
    <property type="component" value="Unassembled WGS sequence"/>
</dbReference>
<accession>A0A1D2J8J7</accession>
<dbReference type="GO" id="GO:0016887">
    <property type="term" value="F:ATP hydrolysis activity"/>
    <property type="evidence" value="ECO:0007669"/>
    <property type="project" value="InterPro"/>
</dbReference>
<dbReference type="VEuPathDB" id="FungiDB:PABG_01898"/>
<dbReference type="Pfam" id="PF00004">
    <property type="entry name" value="AAA"/>
    <property type="match status" value="2"/>
</dbReference>
<evidence type="ECO:0000313" key="4">
    <source>
        <dbReference type="EMBL" id="ODH19912.1"/>
    </source>
</evidence>
<dbReference type="Pfam" id="PF17862">
    <property type="entry name" value="AAA_lid_3"/>
    <property type="match status" value="2"/>
</dbReference>
<dbReference type="FunFam" id="3.40.50.300:FF:001721">
    <property type="entry name" value="AAA family ATPase, putative"/>
    <property type="match status" value="1"/>
</dbReference>
<protein>
    <recommendedName>
        <fullName evidence="3">AAA+ ATPase domain-containing protein</fullName>
    </recommendedName>
</protein>
<name>A0A1D2J8J7_PARBR</name>
<feature type="domain" description="AAA+ ATPase" evidence="3">
    <location>
        <begin position="519"/>
        <end position="655"/>
    </location>
</feature>
<dbReference type="InterPro" id="IPR027417">
    <property type="entry name" value="P-loop_NTPase"/>
</dbReference>
<organism evidence="4 5">
    <name type="scientific">Paracoccidioides brasiliensis</name>
    <dbReference type="NCBI Taxonomy" id="121759"/>
    <lineage>
        <taxon>Eukaryota</taxon>
        <taxon>Fungi</taxon>
        <taxon>Dikarya</taxon>
        <taxon>Ascomycota</taxon>
        <taxon>Pezizomycotina</taxon>
        <taxon>Eurotiomycetes</taxon>
        <taxon>Eurotiomycetidae</taxon>
        <taxon>Onygenales</taxon>
        <taxon>Ajellomycetaceae</taxon>
        <taxon>Paracoccidioides</taxon>
    </lineage>
</organism>
<dbReference type="VEuPathDB" id="FungiDB:PADG_00284"/>
<dbReference type="InterPro" id="IPR003960">
    <property type="entry name" value="ATPase_AAA_CS"/>
</dbReference>
<dbReference type="InterPro" id="IPR003959">
    <property type="entry name" value="ATPase_AAA_core"/>
</dbReference>
<dbReference type="SUPFAM" id="SSF52540">
    <property type="entry name" value="P-loop containing nucleoside triphosphate hydrolases"/>
    <property type="match status" value="2"/>
</dbReference>
<dbReference type="GO" id="GO:0005524">
    <property type="term" value="F:ATP binding"/>
    <property type="evidence" value="ECO:0007669"/>
    <property type="project" value="UniProtKB-KW"/>
</dbReference>